<evidence type="ECO:0000313" key="3">
    <source>
        <dbReference type="Proteomes" id="UP000054279"/>
    </source>
</evidence>
<dbReference type="InterPro" id="IPR025714">
    <property type="entry name" value="Methyltranfer_dom"/>
</dbReference>
<dbReference type="PANTHER" id="PTHR43591">
    <property type="entry name" value="METHYLTRANSFERASE"/>
    <property type="match status" value="1"/>
</dbReference>
<keyword evidence="3" id="KW-1185">Reference proteome</keyword>
<dbReference type="Proteomes" id="UP000054279">
    <property type="component" value="Unassembled WGS sequence"/>
</dbReference>
<dbReference type="InterPro" id="IPR029063">
    <property type="entry name" value="SAM-dependent_MTases_sf"/>
</dbReference>
<sequence>MDLSRIVWNHVSPASSSKSLPSIQSELQDNDILTPALRKKFFKMIHGRRFGALAKYYPCPVDESEIERMSREHRMLAFVYGGKNYAGPVEQVLRKSPHKQRRILDVGTGSGVWACEMADEFDHAEVIGVDAAPIQPEEMPRNCSFEIYDVTKGPQMLPYDDDYFDLIHIRSVHTGITNYASLMREARRVLRPGGLIILAEIDTTPMTANKEPISLDAAPGWCEFWAEYRRCLSSRGIDPTIPTRLRQSLQQAHGFSHIVAQEAALPIGFHPQPNVTLVTIGQLAWLNYDTLLHSLVPFLYERSGRTYEEIDELVSAAQSDLYNPIVPLYTCLHIVHATKSLT</sequence>
<dbReference type="HOGENOM" id="CLU_010595_7_1_1"/>
<dbReference type="Gene3D" id="3.40.50.150">
    <property type="entry name" value="Vaccinia Virus protein VP39"/>
    <property type="match status" value="1"/>
</dbReference>
<gene>
    <name evidence="2" type="ORF">M422DRAFT_228646</name>
</gene>
<evidence type="ECO:0000259" key="1">
    <source>
        <dbReference type="Pfam" id="PF13847"/>
    </source>
</evidence>
<dbReference type="Pfam" id="PF13847">
    <property type="entry name" value="Methyltransf_31"/>
    <property type="match status" value="1"/>
</dbReference>
<evidence type="ECO:0000313" key="2">
    <source>
        <dbReference type="EMBL" id="KIJ44026.1"/>
    </source>
</evidence>
<reference evidence="2 3" key="1">
    <citation type="submission" date="2014-06" db="EMBL/GenBank/DDBJ databases">
        <title>Evolutionary Origins and Diversification of the Mycorrhizal Mutualists.</title>
        <authorList>
            <consortium name="DOE Joint Genome Institute"/>
            <consortium name="Mycorrhizal Genomics Consortium"/>
            <person name="Kohler A."/>
            <person name="Kuo A."/>
            <person name="Nagy L.G."/>
            <person name="Floudas D."/>
            <person name="Copeland A."/>
            <person name="Barry K.W."/>
            <person name="Cichocki N."/>
            <person name="Veneault-Fourrey C."/>
            <person name="LaButti K."/>
            <person name="Lindquist E.A."/>
            <person name="Lipzen A."/>
            <person name="Lundell T."/>
            <person name="Morin E."/>
            <person name="Murat C."/>
            <person name="Riley R."/>
            <person name="Ohm R."/>
            <person name="Sun H."/>
            <person name="Tunlid A."/>
            <person name="Henrissat B."/>
            <person name="Grigoriev I.V."/>
            <person name="Hibbett D.S."/>
            <person name="Martin F."/>
        </authorList>
    </citation>
    <scope>NUCLEOTIDE SEQUENCE [LARGE SCALE GENOMIC DNA]</scope>
    <source>
        <strain evidence="2 3">SS14</strain>
    </source>
</reference>
<proteinExistence type="predicted"/>
<dbReference type="OrthoDB" id="2013972at2759"/>
<dbReference type="CDD" id="cd02440">
    <property type="entry name" value="AdoMet_MTases"/>
    <property type="match status" value="1"/>
</dbReference>
<name>A0A0C9VZN9_SPHS4</name>
<accession>A0A0C9VZN9</accession>
<dbReference type="PANTHER" id="PTHR43591:SF24">
    <property type="entry name" value="2-METHOXY-6-POLYPRENYL-1,4-BENZOQUINOL METHYLASE, MITOCHONDRIAL"/>
    <property type="match status" value="1"/>
</dbReference>
<feature type="domain" description="Methyltransferase" evidence="1">
    <location>
        <begin position="98"/>
        <end position="205"/>
    </location>
</feature>
<organism evidence="2 3">
    <name type="scientific">Sphaerobolus stellatus (strain SS14)</name>
    <dbReference type="NCBI Taxonomy" id="990650"/>
    <lineage>
        <taxon>Eukaryota</taxon>
        <taxon>Fungi</taxon>
        <taxon>Dikarya</taxon>
        <taxon>Basidiomycota</taxon>
        <taxon>Agaricomycotina</taxon>
        <taxon>Agaricomycetes</taxon>
        <taxon>Phallomycetidae</taxon>
        <taxon>Geastrales</taxon>
        <taxon>Sphaerobolaceae</taxon>
        <taxon>Sphaerobolus</taxon>
    </lineage>
</organism>
<dbReference type="SUPFAM" id="SSF53335">
    <property type="entry name" value="S-adenosyl-L-methionine-dependent methyltransferases"/>
    <property type="match status" value="1"/>
</dbReference>
<dbReference type="GO" id="GO:0008168">
    <property type="term" value="F:methyltransferase activity"/>
    <property type="evidence" value="ECO:0007669"/>
    <property type="project" value="TreeGrafter"/>
</dbReference>
<protein>
    <recommendedName>
        <fullName evidence="1">Methyltransferase domain-containing protein</fullName>
    </recommendedName>
</protein>
<dbReference type="AlphaFoldDB" id="A0A0C9VZN9"/>
<dbReference type="EMBL" id="KN837119">
    <property type="protein sequence ID" value="KIJ44026.1"/>
    <property type="molecule type" value="Genomic_DNA"/>
</dbReference>